<evidence type="ECO:0008006" key="6">
    <source>
        <dbReference type="Google" id="ProtNLM"/>
    </source>
</evidence>
<dbReference type="RefSeq" id="WP_205256801.1">
    <property type="nucleotide sequence ID" value="NZ_BAAAPV010000004.1"/>
</dbReference>
<evidence type="ECO:0000259" key="2">
    <source>
        <dbReference type="Pfam" id="PF04542"/>
    </source>
</evidence>
<dbReference type="PANTHER" id="PTHR47756">
    <property type="entry name" value="BLL6612 PROTEIN-RELATED"/>
    <property type="match status" value="1"/>
</dbReference>
<evidence type="ECO:0000313" key="5">
    <source>
        <dbReference type="Proteomes" id="UP000663801"/>
    </source>
</evidence>
<feature type="domain" description="DUF6596" evidence="3">
    <location>
        <begin position="196"/>
        <end position="288"/>
    </location>
</feature>
<gene>
    <name evidence="4" type="ORF">JL107_09565</name>
</gene>
<dbReference type="SUPFAM" id="SSF88659">
    <property type="entry name" value="Sigma3 and sigma4 domains of RNA polymerase sigma factors"/>
    <property type="match status" value="1"/>
</dbReference>
<reference evidence="4" key="1">
    <citation type="submission" date="2021-01" db="EMBL/GenBank/DDBJ databases">
        <title>KCTC 19127 draft genome.</title>
        <authorList>
            <person name="An D."/>
        </authorList>
    </citation>
    <scope>NUCLEOTIDE SEQUENCE</scope>
    <source>
        <strain evidence="4">KCTC 19127</strain>
    </source>
</reference>
<feature type="region of interest" description="Disordered" evidence="1">
    <location>
        <begin position="70"/>
        <end position="114"/>
    </location>
</feature>
<keyword evidence="5" id="KW-1185">Reference proteome</keyword>
<dbReference type="Pfam" id="PF04542">
    <property type="entry name" value="Sigma70_r2"/>
    <property type="match status" value="1"/>
</dbReference>
<dbReference type="InterPro" id="IPR013324">
    <property type="entry name" value="RNA_pol_sigma_r3/r4-like"/>
</dbReference>
<protein>
    <recommendedName>
        <fullName evidence="6">RNA polymerase subunit sigma-70</fullName>
    </recommendedName>
</protein>
<feature type="domain" description="RNA polymerase sigma-70 region 2" evidence="2">
    <location>
        <begin position="20"/>
        <end position="81"/>
    </location>
</feature>
<dbReference type="GO" id="GO:0003700">
    <property type="term" value="F:DNA-binding transcription factor activity"/>
    <property type="evidence" value="ECO:0007669"/>
    <property type="project" value="InterPro"/>
</dbReference>
<dbReference type="SUPFAM" id="SSF88946">
    <property type="entry name" value="Sigma2 domain of RNA polymerase sigma factors"/>
    <property type="match status" value="1"/>
</dbReference>
<evidence type="ECO:0000256" key="1">
    <source>
        <dbReference type="SAM" id="MobiDB-lite"/>
    </source>
</evidence>
<dbReference type="EMBL" id="JAERWL010000008">
    <property type="protein sequence ID" value="MBM9476690.1"/>
    <property type="molecule type" value="Genomic_DNA"/>
</dbReference>
<accession>A0A938YFF6</accession>
<dbReference type="Proteomes" id="UP000663801">
    <property type="component" value="Unassembled WGS sequence"/>
</dbReference>
<dbReference type="PANTHER" id="PTHR47756:SF2">
    <property type="entry name" value="BLL6612 PROTEIN"/>
    <property type="match status" value="1"/>
</dbReference>
<evidence type="ECO:0000313" key="4">
    <source>
        <dbReference type="EMBL" id="MBM9476690.1"/>
    </source>
</evidence>
<dbReference type="GO" id="GO:0006352">
    <property type="term" value="P:DNA-templated transcription initiation"/>
    <property type="evidence" value="ECO:0007669"/>
    <property type="project" value="InterPro"/>
</dbReference>
<dbReference type="InterPro" id="IPR046531">
    <property type="entry name" value="DUF6596"/>
</dbReference>
<evidence type="ECO:0000259" key="3">
    <source>
        <dbReference type="Pfam" id="PF20239"/>
    </source>
</evidence>
<dbReference type="Gene3D" id="1.10.1740.10">
    <property type="match status" value="1"/>
</dbReference>
<dbReference type="InterPro" id="IPR007627">
    <property type="entry name" value="RNA_pol_sigma70_r2"/>
</dbReference>
<name>A0A938YFF6_9ACTN</name>
<dbReference type="InterPro" id="IPR013325">
    <property type="entry name" value="RNA_pol_sigma_r2"/>
</dbReference>
<organism evidence="4 5">
    <name type="scientific">Nakamurella flavida</name>
    <dbReference type="NCBI Taxonomy" id="363630"/>
    <lineage>
        <taxon>Bacteria</taxon>
        <taxon>Bacillati</taxon>
        <taxon>Actinomycetota</taxon>
        <taxon>Actinomycetes</taxon>
        <taxon>Nakamurellales</taxon>
        <taxon>Nakamurellaceae</taxon>
        <taxon>Nakamurella</taxon>
    </lineage>
</organism>
<comment type="caution">
    <text evidence="4">The sequence shown here is derived from an EMBL/GenBank/DDBJ whole genome shotgun (WGS) entry which is preliminary data.</text>
</comment>
<dbReference type="Pfam" id="PF20239">
    <property type="entry name" value="DUF6596"/>
    <property type="match status" value="1"/>
</dbReference>
<dbReference type="AlphaFoldDB" id="A0A938YFF6"/>
<feature type="compositionally biased region" description="Basic residues" evidence="1">
    <location>
        <begin position="71"/>
        <end position="81"/>
    </location>
</feature>
<proteinExistence type="predicted"/>
<sequence>MSSPSDPVRAAAARTARTAHGRLVAVLAAADGDLEQAEDALADAFEQALRRWPETGVPDNPEGWLITVARNRQRDRRRSAAHRTSVALPTEQTTPSPPGWPGAALSPRDPFDDLDPDALPDRRLALLFVCAHPAIDETIRTPLMLQTVLGFDAAEVATAFAVAPATMAQRLVRAKRRIRDARIPFTVPAREALPGRLGPVLEAVYGCFALGREGTGRADMVHEAHHLAVTVAALLDGEPEAWGLAALITLALAREPARGPGYVPLDEQDTARWDTALIAEGEEYLRRAGTPRPGRFQLEAAVQAVHCARAATGHTDWPALCTLYRALRLLAPTLGTRVALAGAVGRVDGPSAGLRLLDEVGDGAASFQPAWAVRAHLLAAAGHVPEALEAYRRAGELATDPAVREFLTRRARAVEHPDRG</sequence>